<reference evidence="10" key="1">
    <citation type="submission" date="2021-06" db="EMBL/GenBank/DDBJ databases">
        <authorList>
            <person name="Hodson N. C."/>
            <person name="Mongue J. A."/>
            <person name="Jaron S. K."/>
        </authorList>
    </citation>
    <scope>NUCLEOTIDE SEQUENCE</scope>
</reference>
<dbReference type="InterPro" id="IPR032324">
    <property type="entry name" value="Clp1_N"/>
</dbReference>
<dbReference type="Pfam" id="PF16575">
    <property type="entry name" value="CLP1_P"/>
    <property type="match status" value="1"/>
</dbReference>
<dbReference type="GO" id="GO:0005524">
    <property type="term" value="F:ATP binding"/>
    <property type="evidence" value="ECO:0007669"/>
    <property type="project" value="UniProtKB-UniRule"/>
</dbReference>
<dbReference type="InterPro" id="IPR010655">
    <property type="entry name" value="Clp1_C"/>
</dbReference>
<feature type="binding site" evidence="6">
    <location>
        <begin position="131"/>
        <end position="136"/>
    </location>
    <ligand>
        <name>ATP</name>
        <dbReference type="ChEBI" id="CHEBI:30616"/>
    </ligand>
</feature>
<organism evidence="10 11">
    <name type="scientific">Allacma fusca</name>
    <dbReference type="NCBI Taxonomy" id="39272"/>
    <lineage>
        <taxon>Eukaryota</taxon>
        <taxon>Metazoa</taxon>
        <taxon>Ecdysozoa</taxon>
        <taxon>Arthropoda</taxon>
        <taxon>Hexapoda</taxon>
        <taxon>Collembola</taxon>
        <taxon>Symphypleona</taxon>
        <taxon>Sminthuridae</taxon>
        <taxon>Allacma</taxon>
    </lineage>
</organism>
<evidence type="ECO:0000256" key="3">
    <source>
        <dbReference type="ARBA" id="ARBA00022741"/>
    </source>
</evidence>
<feature type="domain" description="Clp1 N-terminal" evidence="8">
    <location>
        <begin position="25"/>
        <end position="114"/>
    </location>
</feature>
<dbReference type="CDD" id="cd01983">
    <property type="entry name" value="SIMIBI"/>
    <property type="match status" value="1"/>
</dbReference>
<feature type="domain" description="Clp1 C-terminal" evidence="7">
    <location>
        <begin position="323"/>
        <end position="436"/>
    </location>
</feature>
<feature type="binding site" evidence="6">
    <location>
        <position position="28"/>
    </location>
    <ligand>
        <name>ATP</name>
        <dbReference type="ChEBI" id="CHEBI:30616"/>
    </ligand>
</feature>
<dbReference type="PANTHER" id="PTHR12755:SF6">
    <property type="entry name" value="POLYRIBONUCLEOTIDE 5'-HYDROXYL-KINASE CLP1"/>
    <property type="match status" value="1"/>
</dbReference>
<evidence type="ECO:0000256" key="4">
    <source>
        <dbReference type="ARBA" id="ARBA00022840"/>
    </source>
</evidence>
<evidence type="ECO:0000313" key="11">
    <source>
        <dbReference type="Proteomes" id="UP000708208"/>
    </source>
</evidence>
<feature type="domain" description="Clp1 P-loop" evidence="9">
    <location>
        <begin position="128"/>
        <end position="315"/>
    </location>
</feature>
<protein>
    <recommendedName>
        <fullName evidence="6">Protein CLP1 homolog</fullName>
    </recommendedName>
</protein>
<evidence type="ECO:0000256" key="2">
    <source>
        <dbReference type="ARBA" id="ARBA00022664"/>
    </source>
</evidence>
<keyword evidence="11" id="KW-1185">Reference proteome</keyword>
<dbReference type="GO" id="GO:0006388">
    <property type="term" value="P:tRNA splicing, via endonucleolytic cleavage and ligation"/>
    <property type="evidence" value="ECO:0007669"/>
    <property type="project" value="TreeGrafter"/>
</dbReference>
<dbReference type="GO" id="GO:0051731">
    <property type="term" value="F:polynucleotide 5'-hydroxyl-kinase activity"/>
    <property type="evidence" value="ECO:0007669"/>
    <property type="project" value="InterPro"/>
</dbReference>
<dbReference type="FunFam" id="2.60.120.1030:FF:000001">
    <property type="entry name" value="Protein CLP1 homolog 5"/>
    <property type="match status" value="1"/>
</dbReference>
<dbReference type="FunFam" id="2.40.30.330:FF:000001">
    <property type="entry name" value="Protein CLP1 homolog"/>
    <property type="match status" value="1"/>
</dbReference>
<dbReference type="InterPro" id="IPR045116">
    <property type="entry name" value="Clp1/Grc3"/>
</dbReference>
<dbReference type="Pfam" id="PF16573">
    <property type="entry name" value="CLP1_N"/>
    <property type="match status" value="1"/>
</dbReference>
<dbReference type="GO" id="GO:0007420">
    <property type="term" value="P:brain development"/>
    <property type="evidence" value="ECO:0007669"/>
    <property type="project" value="UniProtKB-ARBA"/>
</dbReference>
<keyword evidence="3 6" id="KW-0547">Nucleotide-binding</keyword>
<dbReference type="FunFam" id="3.40.50.300:FF:000454">
    <property type="entry name" value="Protein CLP1 homolog"/>
    <property type="match status" value="1"/>
</dbReference>
<dbReference type="OrthoDB" id="258143at2759"/>
<evidence type="ECO:0000259" key="7">
    <source>
        <dbReference type="Pfam" id="PF06807"/>
    </source>
</evidence>
<dbReference type="InterPro" id="IPR028606">
    <property type="entry name" value="Clp1"/>
</dbReference>
<dbReference type="Proteomes" id="UP000708208">
    <property type="component" value="Unassembled WGS sequence"/>
</dbReference>
<feature type="binding site" evidence="6">
    <location>
        <position position="69"/>
    </location>
    <ligand>
        <name>ATP</name>
        <dbReference type="ChEBI" id="CHEBI:30616"/>
    </ligand>
</feature>
<evidence type="ECO:0000256" key="6">
    <source>
        <dbReference type="HAMAP-Rule" id="MF_03035"/>
    </source>
</evidence>
<keyword evidence="4 6" id="KW-0067">ATP-binding</keyword>
<evidence type="ECO:0000259" key="9">
    <source>
        <dbReference type="Pfam" id="PF16575"/>
    </source>
</evidence>
<name>A0A8J2PV05_9HEXA</name>
<dbReference type="GO" id="GO:0005849">
    <property type="term" value="C:mRNA cleavage factor complex"/>
    <property type="evidence" value="ECO:0007669"/>
    <property type="project" value="InterPro"/>
</dbReference>
<comment type="function">
    <text evidence="6">Required for endonucleolytic cleavage during polyadenylation-dependent pre-mRNA 3'-end formation.</text>
</comment>
<comment type="caution">
    <text evidence="10">The sequence shown here is derived from an EMBL/GenBank/DDBJ whole genome shotgun (WGS) entry which is preliminary data.</text>
</comment>
<dbReference type="EMBL" id="CAJVCH010571757">
    <property type="protein sequence ID" value="CAG7838440.1"/>
    <property type="molecule type" value="Genomic_DNA"/>
</dbReference>
<dbReference type="AlphaFoldDB" id="A0A8J2PV05"/>
<keyword evidence="2 6" id="KW-0507">mRNA processing</keyword>
<accession>A0A8J2PV05</accession>
<evidence type="ECO:0000256" key="5">
    <source>
        <dbReference type="ARBA" id="ARBA00023242"/>
    </source>
</evidence>
<keyword evidence="5 6" id="KW-0539">Nucleus</keyword>
<evidence type="ECO:0000256" key="1">
    <source>
        <dbReference type="ARBA" id="ARBA00004123"/>
    </source>
</evidence>
<dbReference type="GO" id="GO:0031124">
    <property type="term" value="P:mRNA 3'-end processing"/>
    <property type="evidence" value="ECO:0007669"/>
    <property type="project" value="UniProtKB-UniRule"/>
</dbReference>
<dbReference type="PANTHER" id="PTHR12755">
    <property type="entry name" value="CLEAVAGE/POLYADENYLATION FACTOR IA SUBUNIT CLP1P"/>
    <property type="match status" value="1"/>
</dbReference>
<evidence type="ECO:0000313" key="10">
    <source>
        <dbReference type="EMBL" id="CAG7838440.1"/>
    </source>
</evidence>
<sequence>MSDDKHDDGSAGPPGDAVQDVTLGVDEELRLEVEGKNQIVQVVMKDGTAEIFGTEMIKDTLYQFGTGAKIAVFTYHGCVLQIKGKADSVYVAKETPMIMYLNTHGALETLRRSADADGKRGPIVLVVGAQDVGKTTLCRIIINYAVRLGRRPIYVDLDVGQGSISVPGTIGAMLIERPASIEDNGFVQQAPLAYFLGHKSPQNNIPLYNTLISKLAEVVHERMESNRKAKSSGVIINTCGWVKADGYKSITHIAQAFEVDVVLVLDQERLYNDLSRDLPSFVKVVFLPKSGGVGDRSVSHRQEARDSRIREYFYGKPGLQPFHPHSFQVKLSEYKIFKIGAPAIPLSCLPLGMKGDETRTKLVAVVNPTAATLLHRLLAISFATDETQQDVIQTNVAGFVCVTDFDQDKGKMTVLSPQPGPLPKTLLLLSEIQFMDAQ</sequence>
<dbReference type="Pfam" id="PF06807">
    <property type="entry name" value="Clp1"/>
    <property type="match status" value="1"/>
</dbReference>
<comment type="similarity">
    <text evidence="6">Belongs to the Clp1 family. Clp1 subfamily.</text>
</comment>
<proteinExistence type="inferred from homology"/>
<comment type="subcellular location">
    <subcellularLocation>
        <location evidence="1 6">Nucleus</location>
    </subcellularLocation>
</comment>
<dbReference type="HAMAP" id="MF_03035">
    <property type="entry name" value="Clp1"/>
    <property type="match status" value="1"/>
</dbReference>
<evidence type="ECO:0000259" key="8">
    <source>
        <dbReference type="Pfam" id="PF16573"/>
    </source>
</evidence>
<gene>
    <name evidence="10" type="ORF">AFUS01_LOCUS47412</name>
</gene>
<dbReference type="InterPro" id="IPR032319">
    <property type="entry name" value="CLP1_P"/>
</dbReference>